<proteinExistence type="predicted"/>
<dbReference type="Pfam" id="PF24294">
    <property type="entry name" value="Chromo_PTM"/>
    <property type="match status" value="1"/>
</dbReference>
<dbReference type="eggNOG" id="KOG1473">
    <property type="taxonomic scope" value="Eukaryota"/>
</dbReference>
<dbReference type="InterPro" id="IPR019787">
    <property type="entry name" value="Znf_PHD-finger"/>
</dbReference>
<dbReference type="OrthoDB" id="784962at2759"/>
<sequence length="1663" mass="185738">MDFVGKIVKKELKGVGIVSGTVKSHDSSSGFLEIVYENGDCEELEVSEVASLLEIQLEVPKVKARAGRKPKKRRRVQTKCETTAFSGNVSDNFVAGSEFSGTLNGDDSSGGNEGNLVGNGNGSGSVEQLGNEIGFGFNENLNLNGVPDNSINNNNIININNNDGNCVKDGIDLNAGLDLNEDIDVNGVCDSAFNDEGSLKRRDCIDLNLDVNDEVDVNFDVNLGGETLRQECVFDLNVGVCEEVKEAQGCADGNGYSEVDGVTRQLLEEESDVKHRSTGGDGVLGNLNCASDAIKLEEFHVSVGHIAEDASLCLIEEKEGHDGKENVAAVDPLRVSDDISVRDFDYVSFEAGAAVVNEYQNDPGSLCKQGSNQRKRRKVSDNLKATPDTALRRSSRRASARKRVSSAVSVEMIDDPLSSLETSVTEEKLLMLGNEKHEQCNVPIPKLQLPPSSQNLNLDDIPVLEFFSVYSCLRSFSTLLFLSPFELEDLVAALKSETPNALFDSIHVSILQTLRKHLDFLSNEGCQSASICLRNLNWDFLDLITWPIFMAEYLLIHSSQFKTSFDANLSMFRTDYYKQPVILKLEILQYLCDDMIEADTIRSELNRRSLVTETGMGFDQNIYFDKKKRAVMDVSGGSCLTEEIVDSTNDLNSDECCLCKMDGNLICCDGCPSAFHSRCVGLASDNLPEGDWYCPECAIGTHRDWMKSRRSLRGADLLGIDPHGCLYFGSCGYLLVSNSLDAGSLFKYYHRKDIHGVIEVLKTMDTFNRDLLMAIYKHWDIPANLNAGASNSTVFNQISCKNMQMTAEYYAKPTSSAPLTSSETCMDKNPVDNQKKLEKNSTIDCCTHDGQDFRKVGNQLDSVTTIESPCIASEGSADTAHMRSGIESVQMHRIYDSIGVSSTPYTNNKDTSQAPSGTDYINYYSFARVASLVAQELMCKLPEKNNKNIIMTEEEIISDQAKAIMKMSTNFCWPSIQNLNSAAQNEKCGWCFSCKVANDDRDCLYVSVVKPLSEVSKSTSVGLQPGKIQSGHLREIICHIFSLEVRLRGLLSGPWLNLHQTNLWHKDLLKTSDFLPVKRLLLLLESNLRHRALSADWLKHVDSVATMGSATHIVVGSARTSSRHGVGRKRSRHSNIESSSASNTTGGLGMYWWRGGRVSRKLFNWKVLPRSFITKAARQAGRTKIPGILYPENSDFAKRSRYVAWRASVEISTSVEQLALQVRELYSNIRWHDIENNHPLYVLDKESRKSVRLFKKAIVRRKCTDGQSVKYLLDFGKRRAIPDVVIKHGSLLEQPSSEKKKYWLNESYVPLHLVKNFEERRIVRKSNDKTLGKFLEIGRVKRVPEQRGFSYLFSRMEKSNFHQCGHCKKDVPISEAVSCLYCKGFFHKRHAKKSGGTRATECTYSCRRCQDGLHVKTNTNKRKIGSKLQKIQSQNCKSVPLVCKSVKLKGKKKASSKVQQVISRNSKNISSIVPLRRSTRKAKSLYLRNQMIGGRKNGIQSKRNVGRKKGKQSKSKKVTSQKPKEPTGQHKKFAVTRACKKRTELCNSYWLNGLRFSRKPNDERVMLFKEKKHITSEDFSGSRDCPKCCLCCGDEATSNYIACEICGDWFHGDAFGLSVENARQLIGFRCHVCRDRIAPICPHVKINALSHTEQDATIECQEE</sequence>
<dbReference type="PROSITE" id="PS01359">
    <property type="entry name" value="ZF_PHD_1"/>
    <property type="match status" value="1"/>
</dbReference>
<dbReference type="PANTHER" id="PTHR46508:SF5">
    <property type="entry name" value="PHD-FINGER AND DNA BINDING DOMAIN-CONTAINING PROTEIN"/>
    <property type="match status" value="1"/>
</dbReference>
<dbReference type="InterPro" id="IPR056618">
    <property type="entry name" value="Chromo_PTM"/>
</dbReference>
<dbReference type="PANTHER" id="PTHR46508">
    <property type="entry name" value="PHD FINGER FAMILY PROTEIN"/>
    <property type="match status" value="1"/>
</dbReference>
<accession>A0A1S3EBF9</accession>
<feature type="region of interest" description="Disordered" evidence="7">
    <location>
        <begin position="360"/>
        <end position="382"/>
    </location>
</feature>
<dbReference type="PROSITE" id="PS50016">
    <property type="entry name" value="ZF_PHD_2"/>
    <property type="match status" value="1"/>
</dbReference>
<dbReference type="Pfam" id="PF02791">
    <property type="entry name" value="DDT"/>
    <property type="match status" value="1"/>
</dbReference>
<dbReference type="InterPro" id="IPR011011">
    <property type="entry name" value="Znf_FYVE_PHD"/>
</dbReference>
<dbReference type="RefSeq" id="XP_012572704.1">
    <property type="nucleotide sequence ID" value="XM_012717250.2"/>
</dbReference>
<dbReference type="CDD" id="cd15539">
    <property type="entry name" value="PHD1_AIRE"/>
    <property type="match status" value="1"/>
</dbReference>
<gene>
    <name evidence="11" type="primary">LOC101501088</name>
</gene>
<name>A0A1S3EBF9_CICAR</name>
<evidence type="ECO:0000256" key="6">
    <source>
        <dbReference type="PROSITE-ProRule" id="PRU00146"/>
    </source>
</evidence>
<evidence type="ECO:0000256" key="2">
    <source>
        <dbReference type="ARBA" id="ARBA00022723"/>
    </source>
</evidence>
<dbReference type="SUPFAM" id="SSF57903">
    <property type="entry name" value="FYVE/PHD zinc finger"/>
    <property type="match status" value="2"/>
</dbReference>
<dbReference type="Proteomes" id="UP000087171">
    <property type="component" value="Chromosome Ca6"/>
</dbReference>
<dbReference type="Pfam" id="PF21743">
    <property type="entry name" value="PTM_DIR17_Tudor"/>
    <property type="match status" value="1"/>
</dbReference>
<dbReference type="InterPro" id="IPR018501">
    <property type="entry name" value="DDT_dom"/>
</dbReference>
<feature type="region of interest" description="Disordered" evidence="7">
    <location>
        <begin position="1124"/>
        <end position="1143"/>
    </location>
</feature>
<dbReference type="SMART" id="SM00249">
    <property type="entry name" value="PHD"/>
    <property type="match status" value="2"/>
</dbReference>
<evidence type="ECO:0000256" key="1">
    <source>
        <dbReference type="ARBA" id="ARBA00004123"/>
    </source>
</evidence>
<comment type="subcellular location">
    <subcellularLocation>
        <location evidence="1">Nucleus</location>
    </subcellularLocation>
</comment>
<evidence type="ECO:0000256" key="3">
    <source>
        <dbReference type="ARBA" id="ARBA00022771"/>
    </source>
</evidence>
<feature type="domain" description="PHD-type" evidence="8">
    <location>
        <begin position="653"/>
        <end position="700"/>
    </location>
</feature>
<dbReference type="InterPro" id="IPR013083">
    <property type="entry name" value="Znf_RING/FYVE/PHD"/>
</dbReference>
<dbReference type="Gene3D" id="3.30.40.10">
    <property type="entry name" value="Zinc/RING finger domain, C3HC4 (zinc finger)"/>
    <property type="match status" value="2"/>
</dbReference>
<feature type="compositionally biased region" description="Polar residues" evidence="7">
    <location>
        <begin position="360"/>
        <end position="372"/>
    </location>
</feature>
<feature type="compositionally biased region" description="Basic residues" evidence="7">
    <location>
        <begin position="1124"/>
        <end position="1133"/>
    </location>
</feature>
<dbReference type="InterPro" id="IPR001965">
    <property type="entry name" value="Znf_PHD"/>
</dbReference>
<dbReference type="InterPro" id="IPR047365">
    <property type="entry name" value="Tudor_AtPTM-like"/>
</dbReference>
<dbReference type="InterPro" id="IPR019786">
    <property type="entry name" value="Zinc_finger_PHD-type_CS"/>
</dbReference>
<feature type="region of interest" description="Disordered" evidence="7">
    <location>
        <begin position="100"/>
        <end position="123"/>
    </location>
</feature>
<evidence type="ECO:0000259" key="9">
    <source>
        <dbReference type="PROSITE" id="PS50827"/>
    </source>
</evidence>
<dbReference type="PROSITE" id="PS50827">
    <property type="entry name" value="DDT"/>
    <property type="match status" value="1"/>
</dbReference>
<evidence type="ECO:0000256" key="5">
    <source>
        <dbReference type="ARBA" id="ARBA00023242"/>
    </source>
</evidence>
<dbReference type="STRING" id="3827.A0A1S3EBF9"/>
<dbReference type="CDD" id="cd15489">
    <property type="entry name" value="PHD_SF"/>
    <property type="match status" value="1"/>
</dbReference>
<evidence type="ECO:0000313" key="10">
    <source>
        <dbReference type="Proteomes" id="UP000087171"/>
    </source>
</evidence>
<reference evidence="10" key="1">
    <citation type="journal article" date="2013" name="Nat. Biotechnol.">
        <title>Draft genome sequence of chickpea (Cicer arietinum) provides a resource for trait improvement.</title>
        <authorList>
            <person name="Varshney R.K."/>
            <person name="Song C."/>
            <person name="Saxena R.K."/>
            <person name="Azam S."/>
            <person name="Yu S."/>
            <person name="Sharpe A.G."/>
            <person name="Cannon S."/>
            <person name="Baek J."/>
            <person name="Rosen B.D."/>
            <person name="Tar'an B."/>
            <person name="Millan T."/>
            <person name="Zhang X."/>
            <person name="Ramsay L.D."/>
            <person name="Iwata A."/>
            <person name="Wang Y."/>
            <person name="Nelson W."/>
            <person name="Farmer A.D."/>
            <person name="Gaur P.M."/>
            <person name="Soderlund C."/>
            <person name="Penmetsa R.V."/>
            <person name="Xu C."/>
            <person name="Bharti A.K."/>
            <person name="He W."/>
            <person name="Winter P."/>
            <person name="Zhao S."/>
            <person name="Hane J.K."/>
            <person name="Carrasquilla-Garcia N."/>
            <person name="Condie J.A."/>
            <person name="Upadhyaya H.D."/>
            <person name="Luo M.C."/>
            <person name="Thudi M."/>
            <person name="Gowda C.L."/>
            <person name="Singh N.P."/>
            <person name="Lichtenzveig J."/>
            <person name="Gali K.K."/>
            <person name="Rubio J."/>
            <person name="Nadarajan N."/>
            <person name="Dolezel J."/>
            <person name="Bansal K.C."/>
            <person name="Xu X."/>
            <person name="Edwards D."/>
            <person name="Zhang G."/>
            <person name="Kahl G."/>
            <person name="Gil J."/>
            <person name="Singh K.B."/>
            <person name="Datta S.K."/>
            <person name="Jackson S.A."/>
            <person name="Wang J."/>
            <person name="Cook D.R."/>
        </authorList>
    </citation>
    <scope>NUCLEOTIDE SEQUENCE [LARGE SCALE GENOMIC DNA]</scope>
    <source>
        <strain evidence="10">cv. CDC Frontier</strain>
    </source>
</reference>
<dbReference type="GO" id="GO:0005634">
    <property type="term" value="C:nucleus"/>
    <property type="evidence" value="ECO:0007669"/>
    <property type="project" value="UniProtKB-SubCell"/>
</dbReference>
<feature type="compositionally biased region" description="Basic residues" evidence="7">
    <location>
        <begin position="1504"/>
        <end position="1519"/>
    </location>
</feature>
<evidence type="ECO:0000256" key="7">
    <source>
        <dbReference type="SAM" id="MobiDB-lite"/>
    </source>
</evidence>
<keyword evidence="2" id="KW-0479">Metal-binding</keyword>
<dbReference type="PaxDb" id="3827-XP_004505800.1"/>
<keyword evidence="4" id="KW-0862">Zinc</keyword>
<organism evidence="10 11">
    <name type="scientific">Cicer arietinum</name>
    <name type="common">Chickpea</name>
    <name type="synonym">Garbanzo</name>
    <dbReference type="NCBI Taxonomy" id="3827"/>
    <lineage>
        <taxon>Eukaryota</taxon>
        <taxon>Viridiplantae</taxon>
        <taxon>Streptophyta</taxon>
        <taxon>Embryophyta</taxon>
        <taxon>Tracheophyta</taxon>
        <taxon>Spermatophyta</taxon>
        <taxon>Magnoliopsida</taxon>
        <taxon>eudicotyledons</taxon>
        <taxon>Gunneridae</taxon>
        <taxon>Pentapetalae</taxon>
        <taxon>rosids</taxon>
        <taxon>fabids</taxon>
        <taxon>Fabales</taxon>
        <taxon>Fabaceae</taxon>
        <taxon>Papilionoideae</taxon>
        <taxon>50 kb inversion clade</taxon>
        <taxon>NPAAA clade</taxon>
        <taxon>Hologalegina</taxon>
        <taxon>IRL clade</taxon>
        <taxon>Cicereae</taxon>
        <taxon>Cicer</taxon>
    </lineage>
</organism>
<keyword evidence="10" id="KW-1185">Reference proteome</keyword>
<evidence type="ECO:0000256" key="4">
    <source>
        <dbReference type="ARBA" id="ARBA00022833"/>
    </source>
</evidence>
<feature type="region of interest" description="Disordered" evidence="7">
    <location>
        <begin position="1490"/>
        <end position="1531"/>
    </location>
</feature>
<evidence type="ECO:0000313" key="11">
    <source>
        <dbReference type="RefSeq" id="XP_012572704.1"/>
    </source>
</evidence>
<keyword evidence="3 6" id="KW-0863">Zinc-finger</keyword>
<dbReference type="SMART" id="SM00571">
    <property type="entry name" value="DDT"/>
    <property type="match status" value="1"/>
</dbReference>
<keyword evidence="5" id="KW-0539">Nucleus</keyword>
<evidence type="ECO:0000259" key="8">
    <source>
        <dbReference type="PROSITE" id="PS50016"/>
    </source>
</evidence>
<dbReference type="Pfam" id="PF00628">
    <property type="entry name" value="PHD"/>
    <property type="match status" value="1"/>
</dbReference>
<dbReference type="GO" id="GO:0008270">
    <property type="term" value="F:zinc ion binding"/>
    <property type="evidence" value="ECO:0007669"/>
    <property type="project" value="UniProtKB-KW"/>
</dbReference>
<reference evidence="11" key="2">
    <citation type="submission" date="2025-08" db="UniProtKB">
        <authorList>
            <consortium name="RefSeq"/>
        </authorList>
    </citation>
    <scope>IDENTIFICATION</scope>
    <source>
        <tissue evidence="11">Etiolated seedlings</tissue>
    </source>
</reference>
<feature type="compositionally biased region" description="Gly residues" evidence="7">
    <location>
        <begin position="111"/>
        <end position="123"/>
    </location>
</feature>
<feature type="domain" description="DDT" evidence="9">
    <location>
        <begin position="460"/>
        <end position="520"/>
    </location>
</feature>
<protein>
    <submittedName>
        <fullName evidence="11">DDT domain-containing protein PTM</fullName>
    </submittedName>
</protein>